<keyword evidence="4" id="KW-0106">Calcium</keyword>
<feature type="domain" description="EF-hand" evidence="5">
    <location>
        <begin position="166"/>
        <end position="200"/>
    </location>
</feature>
<dbReference type="OrthoDB" id="26525at2759"/>
<dbReference type="GO" id="GO:0005509">
    <property type="term" value="F:calcium ion binding"/>
    <property type="evidence" value="ECO:0007669"/>
    <property type="project" value="InterPro"/>
</dbReference>
<evidence type="ECO:0000256" key="3">
    <source>
        <dbReference type="ARBA" id="ARBA00022737"/>
    </source>
</evidence>
<keyword evidence="3" id="KW-0677">Repeat</keyword>
<dbReference type="FunFam" id="1.10.238.10:FF:000302">
    <property type="entry name" value="Probable calcium-binding protein CML46"/>
    <property type="match status" value="1"/>
</dbReference>
<sequence>MSLIQSYYSVTMDKTSKTNQLSSPFLDDLFTNMVFFDWVSSIPKVCSRYWSVLHTQFHCYDLKLKDETDSRLEFSNCVNEKKDDANLYRHEVEMLMGKLGLFCSPESEELPQFLGSNELSGLFEEKEPSLEEVKEAFDVFDENRDGFIDARELQRVLCILGCKEGSVLENCNRMIKTFDQNGDGRIGFNEFVKLMENSFC</sequence>
<keyword evidence="2" id="KW-0479">Metal-binding</keyword>
<dbReference type="InterPro" id="IPR039647">
    <property type="entry name" value="EF_hand_pair_protein_CML-like"/>
</dbReference>
<dbReference type="SUPFAM" id="SSF47473">
    <property type="entry name" value="EF-hand"/>
    <property type="match status" value="1"/>
</dbReference>
<feature type="domain" description="EF-hand" evidence="5">
    <location>
        <begin position="128"/>
        <end position="163"/>
    </location>
</feature>
<dbReference type="InterPro" id="IPR018247">
    <property type="entry name" value="EF_Hand_1_Ca_BS"/>
</dbReference>
<name>A0A1Q3B181_CEPFO</name>
<dbReference type="PROSITE" id="PS00018">
    <property type="entry name" value="EF_HAND_1"/>
    <property type="match status" value="2"/>
</dbReference>
<organism evidence="6 7">
    <name type="scientific">Cephalotus follicularis</name>
    <name type="common">Albany pitcher plant</name>
    <dbReference type="NCBI Taxonomy" id="3775"/>
    <lineage>
        <taxon>Eukaryota</taxon>
        <taxon>Viridiplantae</taxon>
        <taxon>Streptophyta</taxon>
        <taxon>Embryophyta</taxon>
        <taxon>Tracheophyta</taxon>
        <taxon>Spermatophyta</taxon>
        <taxon>Magnoliopsida</taxon>
        <taxon>eudicotyledons</taxon>
        <taxon>Gunneridae</taxon>
        <taxon>Pentapetalae</taxon>
        <taxon>rosids</taxon>
        <taxon>fabids</taxon>
        <taxon>Oxalidales</taxon>
        <taxon>Cephalotaceae</taxon>
        <taxon>Cephalotus</taxon>
    </lineage>
</organism>
<evidence type="ECO:0000313" key="7">
    <source>
        <dbReference type="Proteomes" id="UP000187406"/>
    </source>
</evidence>
<reference evidence="7" key="1">
    <citation type="submission" date="2016-04" db="EMBL/GenBank/DDBJ databases">
        <title>Cephalotus genome sequencing.</title>
        <authorList>
            <person name="Fukushima K."/>
            <person name="Hasebe M."/>
            <person name="Fang X."/>
        </authorList>
    </citation>
    <scope>NUCLEOTIDE SEQUENCE [LARGE SCALE GENOMIC DNA]</scope>
    <source>
        <strain evidence="7">cv. St1</strain>
    </source>
</reference>
<dbReference type="InterPro" id="IPR011992">
    <property type="entry name" value="EF-hand-dom_pair"/>
</dbReference>
<evidence type="ECO:0000256" key="4">
    <source>
        <dbReference type="ARBA" id="ARBA00022837"/>
    </source>
</evidence>
<dbReference type="CDD" id="cd00051">
    <property type="entry name" value="EFh"/>
    <property type="match status" value="1"/>
</dbReference>
<dbReference type="EMBL" id="BDDD01000222">
    <property type="protein sequence ID" value="GAV61710.1"/>
    <property type="molecule type" value="Genomic_DNA"/>
</dbReference>
<comment type="caution">
    <text evidence="6">The sequence shown here is derived from an EMBL/GenBank/DDBJ whole genome shotgun (WGS) entry which is preliminary data.</text>
</comment>
<dbReference type="InParanoid" id="A0A1Q3B181"/>
<dbReference type="STRING" id="3775.A0A1Q3B181"/>
<keyword evidence="7" id="KW-1185">Reference proteome</keyword>
<gene>
    <name evidence="6" type="ORF">CFOL_v3_05236</name>
</gene>
<proteinExistence type="predicted"/>
<dbReference type="SMART" id="SM00054">
    <property type="entry name" value="EFh"/>
    <property type="match status" value="2"/>
</dbReference>
<dbReference type="Proteomes" id="UP000187406">
    <property type="component" value="Unassembled WGS sequence"/>
</dbReference>
<dbReference type="Pfam" id="PF13499">
    <property type="entry name" value="EF-hand_7"/>
    <property type="match status" value="1"/>
</dbReference>
<dbReference type="Gene3D" id="1.10.238.10">
    <property type="entry name" value="EF-hand"/>
    <property type="match status" value="1"/>
</dbReference>
<dbReference type="FunCoup" id="A0A1Q3B181">
    <property type="interactions" value="24"/>
</dbReference>
<accession>A0A1Q3B181</accession>
<dbReference type="InterPro" id="IPR002048">
    <property type="entry name" value="EF_hand_dom"/>
</dbReference>
<evidence type="ECO:0000256" key="2">
    <source>
        <dbReference type="ARBA" id="ARBA00022723"/>
    </source>
</evidence>
<comment type="function">
    <text evidence="1">Potential calcium sensor.</text>
</comment>
<evidence type="ECO:0000259" key="5">
    <source>
        <dbReference type="PROSITE" id="PS50222"/>
    </source>
</evidence>
<evidence type="ECO:0000256" key="1">
    <source>
        <dbReference type="ARBA" id="ARBA00003291"/>
    </source>
</evidence>
<dbReference type="PANTHER" id="PTHR10891">
    <property type="entry name" value="EF-HAND CALCIUM-BINDING DOMAIN CONTAINING PROTEIN"/>
    <property type="match status" value="1"/>
</dbReference>
<evidence type="ECO:0000313" key="6">
    <source>
        <dbReference type="EMBL" id="GAV61710.1"/>
    </source>
</evidence>
<protein>
    <submittedName>
        <fullName evidence="6">EF_hand_5 domain-containing protein</fullName>
    </submittedName>
</protein>
<dbReference type="AlphaFoldDB" id="A0A1Q3B181"/>
<dbReference type="PROSITE" id="PS50222">
    <property type="entry name" value="EF_HAND_2"/>
    <property type="match status" value="2"/>
</dbReference>